<name>A0AAD7WLF3_9TELE</name>
<dbReference type="Proteomes" id="UP001221898">
    <property type="component" value="Unassembled WGS sequence"/>
</dbReference>
<evidence type="ECO:0000313" key="1">
    <source>
        <dbReference type="EMBL" id="KAJ8401040.1"/>
    </source>
</evidence>
<sequence>MLAAENLVARPKAPSAWSQVRAASRRKMCLSVCLSVCVRGPRDQGTGKSDQPNDIVFLPPLRPVSLLNSAGNVPSLPRCRPRTSGGWSVNAFASFSPVLVPLILFL</sequence>
<evidence type="ECO:0000313" key="2">
    <source>
        <dbReference type="Proteomes" id="UP001221898"/>
    </source>
</evidence>
<dbReference type="EMBL" id="JAINUG010000073">
    <property type="protein sequence ID" value="KAJ8401040.1"/>
    <property type="molecule type" value="Genomic_DNA"/>
</dbReference>
<organism evidence="1 2">
    <name type="scientific">Aldrovandia affinis</name>
    <dbReference type="NCBI Taxonomy" id="143900"/>
    <lineage>
        <taxon>Eukaryota</taxon>
        <taxon>Metazoa</taxon>
        <taxon>Chordata</taxon>
        <taxon>Craniata</taxon>
        <taxon>Vertebrata</taxon>
        <taxon>Euteleostomi</taxon>
        <taxon>Actinopterygii</taxon>
        <taxon>Neopterygii</taxon>
        <taxon>Teleostei</taxon>
        <taxon>Notacanthiformes</taxon>
        <taxon>Halosauridae</taxon>
        <taxon>Aldrovandia</taxon>
    </lineage>
</organism>
<dbReference type="AlphaFoldDB" id="A0AAD7WLF3"/>
<reference evidence="1" key="1">
    <citation type="journal article" date="2023" name="Science">
        <title>Genome structures resolve the early diversification of teleost fishes.</title>
        <authorList>
            <person name="Parey E."/>
            <person name="Louis A."/>
            <person name="Montfort J."/>
            <person name="Bouchez O."/>
            <person name="Roques C."/>
            <person name="Iampietro C."/>
            <person name="Lluch J."/>
            <person name="Castinel A."/>
            <person name="Donnadieu C."/>
            <person name="Desvignes T."/>
            <person name="Floi Bucao C."/>
            <person name="Jouanno E."/>
            <person name="Wen M."/>
            <person name="Mejri S."/>
            <person name="Dirks R."/>
            <person name="Jansen H."/>
            <person name="Henkel C."/>
            <person name="Chen W.J."/>
            <person name="Zahm M."/>
            <person name="Cabau C."/>
            <person name="Klopp C."/>
            <person name="Thompson A.W."/>
            <person name="Robinson-Rechavi M."/>
            <person name="Braasch I."/>
            <person name="Lecointre G."/>
            <person name="Bobe J."/>
            <person name="Postlethwait J.H."/>
            <person name="Berthelot C."/>
            <person name="Roest Crollius H."/>
            <person name="Guiguen Y."/>
        </authorList>
    </citation>
    <scope>NUCLEOTIDE SEQUENCE</scope>
    <source>
        <strain evidence="1">NC1722</strain>
    </source>
</reference>
<keyword evidence="2" id="KW-1185">Reference proteome</keyword>
<protein>
    <submittedName>
        <fullName evidence="1">Uncharacterized protein</fullName>
    </submittedName>
</protein>
<comment type="caution">
    <text evidence="1">The sequence shown here is derived from an EMBL/GenBank/DDBJ whole genome shotgun (WGS) entry which is preliminary data.</text>
</comment>
<gene>
    <name evidence="1" type="ORF">AAFF_G00389970</name>
</gene>
<accession>A0AAD7WLF3</accession>
<proteinExistence type="predicted"/>